<reference evidence="1 2" key="1">
    <citation type="submission" date="2019-03" db="EMBL/GenBank/DDBJ databases">
        <title>Single cell metagenomics reveals metabolic interactions within the superorganism composed of flagellate Streblomastix strix and complex community of Bacteroidetes bacteria on its surface.</title>
        <authorList>
            <person name="Treitli S.C."/>
            <person name="Kolisko M."/>
            <person name="Husnik F."/>
            <person name="Keeling P."/>
            <person name="Hampl V."/>
        </authorList>
    </citation>
    <scope>NUCLEOTIDE SEQUENCE [LARGE SCALE GENOMIC DNA]</scope>
    <source>
        <strain evidence="1">ST1C</strain>
    </source>
</reference>
<protein>
    <submittedName>
        <fullName evidence="1">Uncharacterized protein</fullName>
    </submittedName>
</protein>
<organism evidence="1 2">
    <name type="scientific">Streblomastix strix</name>
    <dbReference type="NCBI Taxonomy" id="222440"/>
    <lineage>
        <taxon>Eukaryota</taxon>
        <taxon>Metamonada</taxon>
        <taxon>Preaxostyla</taxon>
        <taxon>Oxymonadida</taxon>
        <taxon>Streblomastigidae</taxon>
        <taxon>Streblomastix</taxon>
    </lineage>
</organism>
<evidence type="ECO:0000313" key="2">
    <source>
        <dbReference type="Proteomes" id="UP000324800"/>
    </source>
</evidence>
<sequence>MRELDIRDLKDEKRMEQDSKLSNFEQLTEDRSNIRVETVSMLQLQLSFVQLQMNAVNGFNGTWNLFEIPPTSYRGGQKAMIFENNHLCIRYSDPELGSHNIAARSPVSYYDSTRVYIVDCDTQESDDSYTNKRVIWIVLDQLNNNNADNSFRTERNIEITETIHGSGQVKEVHKRMSDGISNQKSRIYKRTIQIRHTSHNTALKAK</sequence>
<proteinExistence type="predicted"/>
<gene>
    <name evidence="1" type="ORF">EZS28_011731</name>
</gene>
<name>A0A5J4WE03_9EUKA</name>
<dbReference type="Proteomes" id="UP000324800">
    <property type="component" value="Unassembled WGS sequence"/>
</dbReference>
<comment type="caution">
    <text evidence="1">The sequence shown here is derived from an EMBL/GenBank/DDBJ whole genome shotgun (WGS) entry which is preliminary data.</text>
</comment>
<evidence type="ECO:0000313" key="1">
    <source>
        <dbReference type="EMBL" id="KAA6392742.1"/>
    </source>
</evidence>
<dbReference type="AlphaFoldDB" id="A0A5J4WE03"/>
<accession>A0A5J4WE03</accession>
<dbReference type="EMBL" id="SNRW01002444">
    <property type="protein sequence ID" value="KAA6392742.1"/>
    <property type="molecule type" value="Genomic_DNA"/>
</dbReference>